<keyword evidence="3 7" id="KW-0378">Hydrolase</keyword>
<dbReference type="RefSeq" id="WP_379929064.1">
    <property type="nucleotide sequence ID" value="NZ_JBHUMM010000013.1"/>
</dbReference>
<evidence type="ECO:0000256" key="3">
    <source>
        <dbReference type="ARBA" id="ARBA00022801"/>
    </source>
</evidence>
<comment type="caution">
    <text evidence="9">The sequence shown here is derived from an EMBL/GenBank/DDBJ whole genome shotgun (WGS) entry which is preliminary data.</text>
</comment>
<evidence type="ECO:0000259" key="8">
    <source>
        <dbReference type="PROSITE" id="PS51722"/>
    </source>
</evidence>
<feature type="domain" description="Tr-type G" evidence="8">
    <location>
        <begin position="12"/>
        <end position="194"/>
    </location>
</feature>
<evidence type="ECO:0000256" key="2">
    <source>
        <dbReference type="ARBA" id="ARBA00022741"/>
    </source>
</evidence>
<dbReference type="PANTHER" id="PTHR43512:SF4">
    <property type="entry name" value="TRANSLATION FACTOR GUF1 HOMOLOG, CHLOROPLASTIC"/>
    <property type="match status" value="1"/>
</dbReference>
<dbReference type="CDD" id="cd03709">
    <property type="entry name" value="lepA_C"/>
    <property type="match status" value="1"/>
</dbReference>
<keyword evidence="5 7" id="KW-0342">GTP-binding</keyword>
<dbReference type="GO" id="GO:0016787">
    <property type="term" value="F:hydrolase activity"/>
    <property type="evidence" value="ECO:0007669"/>
    <property type="project" value="UniProtKB-KW"/>
</dbReference>
<keyword evidence="4 7" id="KW-0648">Protein biosynthesis</keyword>
<dbReference type="Gene3D" id="3.30.70.870">
    <property type="entry name" value="Elongation Factor G (Translational Gtpase), domain 3"/>
    <property type="match status" value="1"/>
</dbReference>
<dbReference type="InterPro" id="IPR013842">
    <property type="entry name" value="LepA_CTD"/>
</dbReference>
<dbReference type="Pfam" id="PF00679">
    <property type="entry name" value="EFG_C"/>
    <property type="match status" value="1"/>
</dbReference>
<organism evidence="9 10">
    <name type="scientific">Marinicrinis sediminis</name>
    <dbReference type="NCBI Taxonomy" id="1652465"/>
    <lineage>
        <taxon>Bacteria</taxon>
        <taxon>Bacillati</taxon>
        <taxon>Bacillota</taxon>
        <taxon>Bacilli</taxon>
        <taxon>Bacillales</taxon>
        <taxon>Paenibacillaceae</taxon>
    </lineage>
</organism>
<dbReference type="CDD" id="cd16260">
    <property type="entry name" value="EF4_III"/>
    <property type="match status" value="1"/>
</dbReference>
<dbReference type="Gene3D" id="2.40.30.10">
    <property type="entry name" value="Translation factors"/>
    <property type="match status" value="1"/>
</dbReference>
<dbReference type="InterPro" id="IPR006297">
    <property type="entry name" value="EF-4"/>
</dbReference>
<dbReference type="NCBIfam" id="TIGR00231">
    <property type="entry name" value="small_GTP"/>
    <property type="match status" value="1"/>
</dbReference>
<dbReference type="Proteomes" id="UP001597497">
    <property type="component" value="Unassembled WGS sequence"/>
</dbReference>
<dbReference type="InterPro" id="IPR035647">
    <property type="entry name" value="EFG_III/V"/>
</dbReference>
<dbReference type="EMBL" id="JBHUMM010000013">
    <property type="protein sequence ID" value="MFD2671589.1"/>
    <property type="molecule type" value="Genomic_DNA"/>
</dbReference>
<dbReference type="PROSITE" id="PS51722">
    <property type="entry name" value="G_TR_2"/>
    <property type="match status" value="1"/>
</dbReference>
<dbReference type="CDD" id="cd03699">
    <property type="entry name" value="EF4_II"/>
    <property type="match status" value="1"/>
</dbReference>
<protein>
    <recommendedName>
        <fullName evidence="7">Elongation factor 4</fullName>
        <shortName evidence="7">EF-4</shortName>
        <ecNumber evidence="7">3.6.5.n1</ecNumber>
    </recommendedName>
    <alternativeName>
        <fullName evidence="7">Ribosomal back-translocase LepA</fullName>
    </alternativeName>
</protein>
<evidence type="ECO:0000256" key="5">
    <source>
        <dbReference type="ARBA" id="ARBA00023134"/>
    </source>
</evidence>
<evidence type="ECO:0000313" key="9">
    <source>
        <dbReference type="EMBL" id="MFD2671589.1"/>
    </source>
</evidence>
<dbReference type="SUPFAM" id="SSF54980">
    <property type="entry name" value="EF-G C-terminal domain-like"/>
    <property type="match status" value="2"/>
</dbReference>
<keyword evidence="10" id="KW-1185">Reference proteome</keyword>
<dbReference type="InterPro" id="IPR004161">
    <property type="entry name" value="EFTu-like_2"/>
</dbReference>
<keyword evidence="7" id="KW-1003">Cell membrane</keyword>
<dbReference type="InterPro" id="IPR038363">
    <property type="entry name" value="LepA_C_sf"/>
</dbReference>
<comment type="catalytic activity">
    <reaction evidence="7">
        <text>GTP + H2O = GDP + phosphate + H(+)</text>
        <dbReference type="Rhea" id="RHEA:19669"/>
        <dbReference type="ChEBI" id="CHEBI:15377"/>
        <dbReference type="ChEBI" id="CHEBI:15378"/>
        <dbReference type="ChEBI" id="CHEBI:37565"/>
        <dbReference type="ChEBI" id="CHEBI:43474"/>
        <dbReference type="ChEBI" id="CHEBI:58189"/>
        <dbReference type="EC" id="3.6.5.n1"/>
    </reaction>
</comment>
<dbReference type="Gene3D" id="3.30.70.240">
    <property type="match status" value="1"/>
</dbReference>
<gene>
    <name evidence="7 9" type="primary">lepA</name>
    <name evidence="9" type="ORF">ACFSUC_08225</name>
</gene>
<dbReference type="InterPro" id="IPR005225">
    <property type="entry name" value="Small_GTP-bd"/>
</dbReference>
<evidence type="ECO:0000256" key="1">
    <source>
        <dbReference type="ARBA" id="ARBA00005454"/>
    </source>
</evidence>
<comment type="function">
    <text evidence="7">Required for accurate and efficient protein synthesis under certain stress conditions. May act as a fidelity factor of the translation reaction, by catalyzing a one-codon backward translocation of tRNAs on improperly translocated ribosomes. Back-translocation proceeds from a post-translocation (POST) complex to a pre-translocation (PRE) complex, thus giving elongation factor G a second chance to translocate the tRNAs correctly. Binds to ribosomes in a GTP-dependent manner.</text>
</comment>
<dbReference type="Pfam" id="PF03144">
    <property type="entry name" value="GTP_EFTU_D2"/>
    <property type="match status" value="1"/>
</dbReference>
<proteinExistence type="inferred from homology"/>
<dbReference type="InterPro" id="IPR000795">
    <property type="entry name" value="T_Tr_GTP-bd_dom"/>
</dbReference>
<dbReference type="CDD" id="cd01890">
    <property type="entry name" value="LepA"/>
    <property type="match status" value="1"/>
</dbReference>
<dbReference type="GO" id="GO:0003746">
    <property type="term" value="F:translation elongation factor activity"/>
    <property type="evidence" value="ECO:0007669"/>
    <property type="project" value="UniProtKB-KW"/>
</dbReference>
<dbReference type="Gene3D" id="3.30.70.2570">
    <property type="entry name" value="Elongation factor 4, C-terminal domain"/>
    <property type="match status" value="1"/>
</dbReference>
<dbReference type="SMART" id="SM00838">
    <property type="entry name" value="EFG_C"/>
    <property type="match status" value="1"/>
</dbReference>
<dbReference type="Pfam" id="PF06421">
    <property type="entry name" value="LepA_C"/>
    <property type="match status" value="1"/>
</dbReference>
<dbReference type="InterPro" id="IPR035654">
    <property type="entry name" value="LepA_IV"/>
</dbReference>
<comment type="subcellular location">
    <subcellularLocation>
        <location evidence="7">Cell membrane</location>
        <topology evidence="7">Peripheral membrane protein</topology>
        <orientation evidence="7">Cytoplasmic side</orientation>
    </subcellularLocation>
</comment>
<dbReference type="SUPFAM" id="SSF50447">
    <property type="entry name" value="Translation proteins"/>
    <property type="match status" value="1"/>
</dbReference>
<dbReference type="HAMAP" id="MF_00071">
    <property type="entry name" value="LepA"/>
    <property type="match status" value="1"/>
</dbReference>
<evidence type="ECO:0000256" key="7">
    <source>
        <dbReference type="HAMAP-Rule" id="MF_00071"/>
    </source>
</evidence>
<dbReference type="InterPro" id="IPR031157">
    <property type="entry name" value="G_TR_CS"/>
</dbReference>
<dbReference type="Gene3D" id="3.40.50.300">
    <property type="entry name" value="P-loop containing nucleotide triphosphate hydrolases"/>
    <property type="match status" value="1"/>
</dbReference>
<comment type="similarity">
    <text evidence="1 7">Belongs to the TRAFAC class translation factor GTPase superfamily. Classic translation factor GTPase family. LepA subfamily.</text>
</comment>
<keyword evidence="6 7" id="KW-0472">Membrane</keyword>
<dbReference type="InterPro" id="IPR000640">
    <property type="entry name" value="EFG_V-like"/>
</dbReference>
<dbReference type="PRINTS" id="PR00315">
    <property type="entry name" value="ELONGATNFCT"/>
</dbReference>
<dbReference type="NCBIfam" id="TIGR01393">
    <property type="entry name" value="lepA"/>
    <property type="match status" value="1"/>
</dbReference>
<dbReference type="InterPro" id="IPR009000">
    <property type="entry name" value="Transl_B-barrel_sf"/>
</dbReference>
<feature type="binding site" evidence="7">
    <location>
        <begin position="24"/>
        <end position="29"/>
    </location>
    <ligand>
        <name>GTP</name>
        <dbReference type="ChEBI" id="CHEBI:37565"/>
    </ligand>
</feature>
<evidence type="ECO:0000313" key="10">
    <source>
        <dbReference type="Proteomes" id="UP001597497"/>
    </source>
</evidence>
<name>A0ABW5RAH3_9BACL</name>
<dbReference type="Pfam" id="PF00009">
    <property type="entry name" value="GTP_EFTU"/>
    <property type="match status" value="1"/>
</dbReference>
<keyword evidence="2 7" id="KW-0547">Nucleotide-binding</keyword>
<evidence type="ECO:0000256" key="4">
    <source>
        <dbReference type="ARBA" id="ARBA00022917"/>
    </source>
</evidence>
<dbReference type="SUPFAM" id="SSF52540">
    <property type="entry name" value="P-loop containing nucleoside triphosphate hydrolases"/>
    <property type="match status" value="1"/>
</dbReference>
<accession>A0ABW5RAH3</accession>
<dbReference type="PROSITE" id="PS00301">
    <property type="entry name" value="G_TR_1"/>
    <property type="match status" value="1"/>
</dbReference>
<keyword evidence="9" id="KW-0251">Elongation factor</keyword>
<dbReference type="InterPro" id="IPR027417">
    <property type="entry name" value="P-loop_NTPase"/>
</dbReference>
<feature type="binding site" evidence="7">
    <location>
        <begin position="141"/>
        <end position="144"/>
    </location>
    <ligand>
        <name>GTP</name>
        <dbReference type="ChEBI" id="CHEBI:37565"/>
    </ligand>
</feature>
<sequence length="608" mass="68140">MSDLQKVETRQQKIRNFSIIAHIDHGKSTLADRILEFTGALTSREMQEQVLDQMDLERERGITIKLQAVRLKYKADDGEEYILNLIDTPGHVDFTYEVSRSLAACEGALLVVDAAQGIEAQTMANVYLALDNNLEILPVINKIDLPSAEPERVKTEIEDIIGLDASEAVLASAKAGIGIKDILEQIVQKVPAPSGDPANPLKALIFDSHYDAYKGVIVYVRVVDGSIKSGDKIRMMATGKEFEVIEVGAFMPRMGYVDELSVGDVGFIIAGIKNVKDTRVGDTVTYAKKSATEPLPGYRKINPMVYCGLYPIDTADYNDLREALEKLELNDASLRYEPETSQALGFGFRCGFLGLLHMEIIQERIEREFNIPLITTAPSVIFRVMQTNGQLIEIENPSKMPDVGNIDYVEEPYVKASIMVPNDFVGPIMELCQTKRGEFVTMDYLDTTRVNIIYEIPLSEIVYDFFDQLKSSTKGYASFDYELIGYRQSKLVKMDIMLNAEKVDALSVIVHRDSAYQRGRGICAKLKELIPRQMFEVPVQASIGQKIIARETIKAIRKNVLAKCYGGDISRKRKLLEKQKEGKKRMKMVGSVEIPQEAFMAVLKIDED</sequence>
<dbReference type="PANTHER" id="PTHR43512">
    <property type="entry name" value="TRANSLATION FACTOR GUF1-RELATED"/>
    <property type="match status" value="1"/>
</dbReference>
<dbReference type="EC" id="3.6.5.n1" evidence="7"/>
<evidence type="ECO:0000256" key="6">
    <source>
        <dbReference type="ARBA" id="ARBA00023136"/>
    </source>
</evidence>
<reference evidence="10" key="1">
    <citation type="journal article" date="2019" name="Int. J. Syst. Evol. Microbiol.">
        <title>The Global Catalogue of Microorganisms (GCM) 10K type strain sequencing project: providing services to taxonomists for standard genome sequencing and annotation.</title>
        <authorList>
            <consortium name="The Broad Institute Genomics Platform"/>
            <consortium name="The Broad Institute Genome Sequencing Center for Infectious Disease"/>
            <person name="Wu L."/>
            <person name="Ma J."/>
        </authorList>
    </citation>
    <scope>NUCLEOTIDE SEQUENCE [LARGE SCALE GENOMIC DNA]</scope>
    <source>
        <strain evidence="10">KCTC 33676</strain>
    </source>
</reference>